<proteinExistence type="predicted"/>
<keyword evidence="3" id="KW-1185">Reference proteome</keyword>
<accession>A0A368MXU2</accession>
<evidence type="ECO:0000313" key="2">
    <source>
        <dbReference type="EMBL" id="RCU42179.1"/>
    </source>
</evidence>
<keyword evidence="1" id="KW-0548">Nucleotidyltransferase</keyword>
<sequence length="30" mass="3616">MKVREEKLRTIIEWSEKNEDVRVLLLTSSL</sequence>
<evidence type="ECO:0000313" key="3">
    <source>
        <dbReference type="Proteomes" id="UP000252172"/>
    </source>
</evidence>
<dbReference type="AlphaFoldDB" id="A0A368MXU2"/>
<gene>
    <name evidence="2" type="ORF">DQ356_10895</name>
    <name evidence="1" type="ORF">DQ356_11090</name>
</gene>
<comment type="caution">
    <text evidence="1">The sequence shown here is derived from an EMBL/GenBank/DDBJ whole genome shotgun (WGS) entry which is preliminary data.</text>
</comment>
<dbReference type="Proteomes" id="UP000252172">
    <property type="component" value="Unassembled WGS sequence"/>
</dbReference>
<reference evidence="1 3" key="1">
    <citation type="submission" date="2018-07" db="EMBL/GenBank/DDBJ databases">
        <title>Chryseobacterium lacus sp. nov., isolated from lake water.</title>
        <authorList>
            <person name="Li C.-M."/>
        </authorList>
    </citation>
    <scope>NUCLEOTIDE SEQUENCE [LARGE SCALE GENOMIC DNA]</scope>
    <source>
        <strain evidence="1 3">YLOS41</strain>
    </source>
</reference>
<evidence type="ECO:0000313" key="1">
    <source>
        <dbReference type="EMBL" id="RCU42091.1"/>
    </source>
</evidence>
<dbReference type="GO" id="GO:0016779">
    <property type="term" value="F:nucleotidyltransferase activity"/>
    <property type="evidence" value="ECO:0007669"/>
    <property type="project" value="UniProtKB-KW"/>
</dbReference>
<organism evidence="1 3">
    <name type="scientific">Chryseobacterium lacus</name>
    <dbReference type="NCBI Taxonomy" id="2058346"/>
    <lineage>
        <taxon>Bacteria</taxon>
        <taxon>Pseudomonadati</taxon>
        <taxon>Bacteroidota</taxon>
        <taxon>Flavobacteriia</taxon>
        <taxon>Flavobacteriales</taxon>
        <taxon>Weeksellaceae</taxon>
        <taxon>Chryseobacterium group</taxon>
        <taxon>Chryseobacterium</taxon>
    </lineage>
</organism>
<dbReference type="EMBL" id="QPIE01000017">
    <property type="protein sequence ID" value="RCU42091.1"/>
    <property type="molecule type" value="Genomic_DNA"/>
</dbReference>
<dbReference type="EMBL" id="QPIE01000008">
    <property type="protein sequence ID" value="RCU42179.1"/>
    <property type="molecule type" value="Genomic_DNA"/>
</dbReference>
<name>A0A368MXU2_9FLAO</name>
<feature type="non-terminal residue" evidence="1">
    <location>
        <position position="30"/>
    </location>
</feature>
<protein>
    <submittedName>
        <fullName evidence="1">Aminoglycoside 6-adenylyltransferase</fullName>
    </submittedName>
</protein>
<keyword evidence="1" id="KW-0808">Transferase</keyword>